<dbReference type="PANTHER" id="PTHR13887">
    <property type="entry name" value="GLUTATHIONE S-TRANSFERASE KAPPA"/>
    <property type="match status" value="1"/>
</dbReference>
<sequence length="233" mass="26043">MKVKIWSDVRCPFCYIGKKKFEAALAKFPQENKVEVEWKSYQLDPNLQTDPNLSTLEYFVKTKGVSEAQAREMFSGATNMAAEVGLKFNLETSVTANSFMAHRLIQLAKSKGLGNEIEEALFKAHFEKAKNIDDAEVLQEIGTSIGLKAEEVKSTLQSDAFAYDVKQDEMEARNIGVRGVPFFVIDDKYAISGAQPSDAFLQTLKKAWEEFKPKKNQLEISKGDSCSTDGNCD</sequence>
<gene>
    <name evidence="2" type="ORF">SAMN04488033_12532</name>
</gene>
<dbReference type="GO" id="GO:0016853">
    <property type="term" value="F:isomerase activity"/>
    <property type="evidence" value="ECO:0007669"/>
    <property type="project" value="UniProtKB-KW"/>
</dbReference>
<dbReference type="InterPro" id="IPR001853">
    <property type="entry name" value="DSBA-like_thioredoxin_dom"/>
</dbReference>
<accession>A0A1I2NWI6</accession>
<dbReference type="RefSeq" id="WP_075327342.1">
    <property type="nucleotide sequence ID" value="NZ_FOOH01000025.1"/>
</dbReference>
<dbReference type="Pfam" id="PF01323">
    <property type="entry name" value="DSBA"/>
    <property type="match status" value="1"/>
</dbReference>
<organism evidence="2 3">
    <name type="scientific">Salegentibacter agarivorans</name>
    <dbReference type="NCBI Taxonomy" id="345907"/>
    <lineage>
        <taxon>Bacteria</taxon>
        <taxon>Pseudomonadati</taxon>
        <taxon>Bacteroidota</taxon>
        <taxon>Flavobacteriia</taxon>
        <taxon>Flavobacteriales</taxon>
        <taxon>Flavobacteriaceae</taxon>
        <taxon>Salegentibacter</taxon>
    </lineage>
</organism>
<dbReference type="PANTHER" id="PTHR13887:SF41">
    <property type="entry name" value="THIOREDOXIN SUPERFAMILY PROTEIN"/>
    <property type="match status" value="1"/>
</dbReference>
<name>A0A1I2NWI6_9FLAO</name>
<keyword evidence="2" id="KW-0413">Isomerase</keyword>
<dbReference type="AlphaFoldDB" id="A0A1I2NWI6"/>
<evidence type="ECO:0000259" key="1">
    <source>
        <dbReference type="Pfam" id="PF01323"/>
    </source>
</evidence>
<keyword evidence="3" id="KW-1185">Reference proteome</keyword>
<dbReference type="GO" id="GO:0016491">
    <property type="term" value="F:oxidoreductase activity"/>
    <property type="evidence" value="ECO:0007669"/>
    <property type="project" value="InterPro"/>
</dbReference>
<dbReference type="Proteomes" id="UP000199116">
    <property type="component" value="Unassembled WGS sequence"/>
</dbReference>
<dbReference type="EMBL" id="FOOH01000025">
    <property type="protein sequence ID" value="SFG07913.1"/>
    <property type="molecule type" value="Genomic_DNA"/>
</dbReference>
<reference evidence="3" key="1">
    <citation type="submission" date="2016-10" db="EMBL/GenBank/DDBJ databases">
        <authorList>
            <person name="Varghese N."/>
            <person name="Submissions S."/>
        </authorList>
    </citation>
    <scope>NUCLEOTIDE SEQUENCE [LARGE SCALE GENOMIC DNA]</scope>
    <source>
        <strain evidence="3">DSM 23515</strain>
    </source>
</reference>
<dbReference type="Gene3D" id="3.40.30.10">
    <property type="entry name" value="Glutaredoxin"/>
    <property type="match status" value="1"/>
</dbReference>
<feature type="domain" description="DSBA-like thioredoxin" evidence="1">
    <location>
        <begin position="3"/>
        <end position="204"/>
    </location>
</feature>
<protein>
    <submittedName>
        <fullName evidence="2">Predicted dithiol-disulfide isomerase, DsbA family</fullName>
    </submittedName>
</protein>
<proteinExistence type="predicted"/>
<dbReference type="CDD" id="cd03024">
    <property type="entry name" value="DsbA_FrnE"/>
    <property type="match status" value="1"/>
</dbReference>
<evidence type="ECO:0000313" key="3">
    <source>
        <dbReference type="Proteomes" id="UP000199116"/>
    </source>
</evidence>
<dbReference type="SUPFAM" id="SSF52833">
    <property type="entry name" value="Thioredoxin-like"/>
    <property type="match status" value="1"/>
</dbReference>
<dbReference type="InterPro" id="IPR036249">
    <property type="entry name" value="Thioredoxin-like_sf"/>
</dbReference>
<evidence type="ECO:0000313" key="2">
    <source>
        <dbReference type="EMBL" id="SFG07913.1"/>
    </source>
</evidence>